<feature type="transmembrane region" description="Helical" evidence="7">
    <location>
        <begin position="315"/>
        <end position="337"/>
    </location>
</feature>
<comment type="similarity">
    <text evidence="6">Belongs to the ABC-4 integral membrane protein family.</text>
</comment>
<evidence type="ECO:0000256" key="6">
    <source>
        <dbReference type="ARBA" id="ARBA00038076"/>
    </source>
</evidence>
<evidence type="ECO:0000256" key="2">
    <source>
        <dbReference type="ARBA" id="ARBA00022475"/>
    </source>
</evidence>
<protein>
    <recommendedName>
        <fullName evidence="8">ABC3 transporter permease C-terminal domain-containing protein</fullName>
    </recommendedName>
</protein>
<comment type="subcellular location">
    <subcellularLocation>
        <location evidence="1">Cell membrane</location>
        <topology evidence="1">Multi-pass membrane protein</topology>
    </subcellularLocation>
</comment>
<dbReference type="Proteomes" id="UP000030528">
    <property type="component" value="Unassembled WGS sequence"/>
</dbReference>
<dbReference type="InterPro" id="IPR050250">
    <property type="entry name" value="Macrolide_Exporter_MacB"/>
</dbReference>
<evidence type="ECO:0000256" key="4">
    <source>
        <dbReference type="ARBA" id="ARBA00022989"/>
    </source>
</evidence>
<dbReference type="Pfam" id="PF02687">
    <property type="entry name" value="FtsX"/>
    <property type="match status" value="1"/>
</dbReference>
<keyword evidence="5 7" id="KW-0472">Membrane</keyword>
<keyword evidence="4 7" id="KW-1133">Transmembrane helix</keyword>
<organism evidence="9 10">
    <name type="scientific">Pontibacillus halophilus JSM 076056 = DSM 19796</name>
    <dbReference type="NCBI Taxonomy" id="1385510"/>
    <lineage>
        <taxon>Bacteria</taxon>
        <taxon>Bacillati</taxon>
        <taxon>Bacillota</taxon>
        <taxon>Bacilli</taxon>
        <taxon>Bacillales</taxon>
        <taxon>Bacillaceae</taxon>
        <taxon>Pontibacillus</taxon>
    </lineage>
</organism>
<evidence type="ECO:0000313" key="9">
    <source>
        <dbReference type="EMBL" id="KGX89842.1"/>
    </source>
</evidence>
<feature type="transmembrane region" description="Helical" evidence="7">
    <location>
        <begin position="259"/>
        <end position="282"/>
    </location>
</feature>
<feature type="transmembrane region" description="Helical" evidence="7">
    <location>
        <begin position="21"/>
        <end position="43"/>
    </location>
</feature>
<dbReference type="RefSeq" id="WP_026801704.1">
    <property type="nucleotide sequence ID" value="NZ_AULI01000022.1"/>
</dbReference>
<dbReference type="InterPro" id="IPR003838">
    <property type="entry name" value="ABC3_permease_C"/>
</dbReference>
<dbReference type="AlphaFoldDB" id="A0A0A5I1V9"/>
<dbReference type="GO" id="GO:0005886">
    <property type="term" value="C:plasma membrane"/>
    <property type="evidence" value="ECO:0007669"/>
    <property type="project" value="UniProtKB-SubCell"/>
</dbReference>
<dbReference type="eggNOG" id="COG0577">
    <property type="taxonomic scope" value="Bacteria"/>
</dbReference>
<reference evidence="9 10" key="1">
    <citation type="submission" date="2013-08" db="EMBL/GenBank/DDBJ databases">
        <authorList>
            <person name="Huang J."/>
            <person name="Wang G."/>
        </authorList>
    </citation>
    <scope>NUCLEOTIDE SEQUENCE [LARGE SCALE GENOMIC DNA]</scope>
    <source>
        <strain evidence="9 10">JSM 076056</strain>
    </source>
</reference>
<gene>
    <name evidence="9" type="ORF">N781_08985</name>
</gene>
<evidence type="ECO:0000256" key="7">
    <source>
        <dbReference type="SAM" id="Phobius"/>
    </source>
</evidence>
<dbReference type="PANTHER" id="PTHR30572">
    <property type="entry name" value="MEMBRANE COMPONENT OF TRANSPORTER-RELATED"/>
    <property type="match status" value="1"/>
</dbReference>
<evidence type="ECO:0000256" key="5">
    <source>
        <dbReference type="ARBA" id="ARBA00023136"/>
    </source>
</evidence>
<sequence length="393" mass="43264">MHKLDLLTLGWKNFIRHGFKTIGPIVIISIGLIVFNLVAGFFMGVENSMNETVIENDQLKFIEVSSSNEEALQSEDGEVLQQIDGVSVAFPSETALVGVEKEKERTSTMVLGVPTEALSFFTGEDQVFSSEESVLLNDKYKDFKAGEEVELSYTVKVKEGEGVRSKLSAEIVGTYKQPDLLGFPDNLSLVPISLVNQINANFEQMTVDEYTAHHKPDRYIVIAENVEELVNVATTIEDKGYTTNYALQSSKQLPVVAKLLIGVGGALAVILLGFAAVSISSIMNQSLKNRYKEIGIMKAIGYKRKHITSLLSVEVLYIGLASFVLSILSSYVLMFFFNQYIESKDGLSILSLTFNGKLVLLSLFLVLLVSLGSSYRAITKAAKLDPVETLRSE</sequence>
<feature type="domain" description="ABC3 transporter permease C-terminal" evidence="8">
    <location>
        <begin position="266"/>
        <end position="386"/>
    </location>
</feature>
<evidence type="ECO:0000259" key="8">
    <source>
        <dbReference type="Pfam" id="PF02687"/>
    </source>
</evidence>
<evidence type="ECO:0000256" key="3">
    <source>
        <dbReference type="ARBA" id="ARBA00022692"/>
    </source>
</evidence>
<keyword evidence="3 7" id="KW-0812">Transmembrane</keyword>
<dbReference type="GO" id="GO:0022857">
    <property type="term" value="F:transmembrane transporter activity"/>
    <property type="evidence" value="ECO:0007669"/>
    <property type="project" value="TreeGrafter"/>
</dbReference>
<evidence type="ECO:0000256" key="1">
    <source>
        <dbReference type="ARBA" id="ARBA00004651"/>
    </source>
</evidence>
<dbReference type="EMBL" id="AVPE01000019">
    <property type="protein sequence ID" value="KGX89842.1"/>
    <property type="molecule type" value="Genomic_DNA"/>
</dbReference>
<proteinExistence type="inferred from homology"/>
<dbReference type="PANTHER" id="PTHR30572:SF4">
    <property type="entry name" value="ABC TRANSPORTER PERMEASE YTRF"/>
    <property type="match status" value="1"/>
</dbReference>
<dbReference type="OrthoDB" id="9770036at2"/>
<name>A0A0A5I1V9_9BACI</name>
<dbReference type="STRING" id="1385510.GCA_000425205_03524"/>
<accession>A0A0A5I1V9</accession>
<keyword evidence="10" id="KW-1185">Reference proteome</keyword>
<feature type="transmembrane region" description="Helical" evidence="7">
    <location>
        <begin position="349"/>
        <end position="371"/>
    </location>
</feature>
<comment type="caution">
    <text evidence="9">The sequence shown here is derived from an EMBL/GenBank/DDBJ whole genome shotgun (WGS) entry which is preliminary data.</text>
</comment>
<evidence type="ECO:0000313" key="10">
    <source>
        <dbReference type="Proteomes" id="UP000030528"/>
    </source>
</evidence>
<keyword evidence="2" id="KW-1003">Cell membrane</keyword>